<evidence type="ECO:0000256" key="9">
    <source>
        <dbReference type="ARBA" id="ARBA00023136"/>
    </source>
</evidence>
<feature type="binding site" evidence="14">
    <location>
        <position position="243"/>
    </location>
    <ligand>
        <name>Mg(2+)</name>
        <dbReference type="ChEBI" id="CHEBI:18420"/>
    </ligand>
</feature>
<dbReference type="PANTHER" id="PTHR22926">
    <property type="entry name" value="PHOSPHO-N-ACETYLMURAMOYL-PENTAPEPTIDE-TRANSFERASE"/>
    <property type="match status" value="1"/>
</dbReference>
<keyword evidence="8 12" id="KW-1133">Transmembrane helix</keyword>
<evidence type="ECO:0000256" key="10">
    <source>
        <dbReference type="ARBA" id="ARBA00023306"/>
    </source>
</evidence>
<evidence type="ECO:0000256" key="6">
    <source>
        <dbReference type="ARBA" id="ARBA00022960"/>
    </source>
</evidence>
<feature type="transmembrane region" description="Helical" evidence="12">
    <location>
        <begin position="157"/>
        <end position="175"/>
    </location>
</feature>
<dbReference type="GO" id="GO:0051301">
    <property type="term" value="P:cell division"/>
    <property type="evidence" value="ECO:0007669"/>
    <property type="project" value="UniProtKB-KW"/>
</dbReference>
<comment type="pathway">
    <text evidence="12">Cell wall biogenesis; peptidoglycan biosynthesis.</text>
</comment>
<dbReference type="GO" id="GO:0009252">
    <property type="term" value="P:peptidoglycan biosynthetic process"/>
    <property type="evidence" value="ECO:0007669"/>
    <property type="project" value="UniProtKB-UniRule"/>
</dbReference>
<keyword evidence="4 12" id="KW-0808">Transferase</keyword>
<feature type="transmembrane region" description="Helical" evidence="12">
    <location>
        <begin position="119"/>
        <end position="137"/>
    </location>
</feature>
<dbReference type="Proteomes" id="UP000009287">
    <property type="component" value="Chromosome"/>
</dbReference>
<comment type="catalytic activity">
    <reaction evidence="12">
        <text>UDP-N-acetyl-alpha-D-muramoyl-L-alanyl-gamma-D-glutamyl-meso-2,6-diaminopimeloyl-D-alanyl-D-alanine + di-trans,octa-cis-undecaprenyl phosphate = di-trans,octa-cis-undecaprenyl diphospho-N-acetyl-alpha-D-muramoyl-L-alanyl-D-glutamyl-meso-2,6-diaminopimeloyl-D-alanyl-D-alanine + UMP</text>
        <dbReference type="Rhea" id="RHEA:28386"/>
        <dbReference type="ChEBI" id="CHEBI:57865"/>
        <dbReference type="ChEBI" id="CHEBI:60392"/>
        <dbReference type="ChEBI" id="CHEBI:61386"/>
        <dbReference type="ChEBI" id="CHEBI:61387"/>
        <dbReference type="EC" id="2.7.8.13"/>
    </reaction>
</comment>
<dbReference type="PANTHER" id="PTHR22926:SF5">
    <property type="entry name" value="PHOSPHO-N-ACETYLMURAMOYL-PENTAPEPTIDE-TRANSFERASE HOMOLOG"/>
    <property type="match status" value="1"/>
</dbReference>
<organism evidence="15 16">
    <name type="scientific">Chlamydia trachomatis serovar A (strain A2497)</name>
    <dbReference type="NCBI Taxonomy" id="580047"/>
    <lineage>
        <taxon>Bacteria</taxon>
        <taxon>Pseudomonadati</taxon>
        <taxon>Chlamydiota</taxon>
        <taxon>Chlamydiia</taxon>
        <taxon>Chlamydiales</taxon>
        <taxon>Chlamydiaceae</taxon>
        <taxon>Chlamydia/Chlamydophila group</taxon>
        <taxon>Chlamydia</taxon>
    </lineage>
</organism>
<feature type="transmembrane region" description="Helical" evidence="12">
    <location>
        <begin position="54"/>
        <end position="75"/>
    </location>
</feature>
<keyword evidence="9 12" id="KW-0472">Membrane</keyword>
<dbReference type="GO" id="GO:0008360">
    <property type="term" value="P:regulation of cell shape"/>
    <property type="evidence" value="ECO:0007669"/>
    <property type="project" value="UniProtKB-KW"/>
</dbReference>
<feature type="transmembrane region" description="Helical" evidence="12">
    <location>
        <begin position="210"/>
        <end position="232"/>
    </location>
</feature>
<evidence type="ECO:0000256" key="11">
    <source>
        <dbReference type="ARBA" id="ARBA00023316"/>
    </source>
</evidence>
<dbReference type="NCBIfam" id="TIGR00445">
    <property type="entry name" value="mraY"/>
    <property type="match status" value="1"/>
</dbReference>
<dbReference type="UniPathway" id="UPA00219"/>
<dbReference type="SMR" id="G4NPH6"/>
<keyword evidence="7 12" id="KW-0573">Peptidoglycan synthesis</keyword>
<evidence type="ECO:0000256" key="2">
    <source>
        <dbReference type="ARBA" id="ARBA00005583"/>
    </source>
</evidence>
<dbReference type="AlphaFoldDB" id="G4NPH6"/>
<comment type="subcellular location">
    <subcellularLocation>
        <location evidence="12">Cell inner membrane</location>
        <topology evidence="12">Multi-pass membrane protein</topology>
    </subcellularLocation>
    <subcellularLocation>
        <location evidence="1">Membrane</location>
        <topology evidence="1">Multi-pass membrane protein</topology>
    </subcellularLocation>
</comment>
<dbReference type="Pfam" id="PF00953">
    <property type="entry name" value="Glycos_transf_4"/>
    <property type="match status" value="1"/>
</dbReference>
<proteinExistence type="inferred from homology"/>
<sequence length="336" mass="37091">MLPLTYVVKAFSIGLFFSLFLMKPLISWLKKQGFQDHIHKDHCEKLEELHKDKAYIPTAGGIVFVFASVLAVLLLFPIQLWSTWFCIGTILLWGALGWCDDQIKNRRRVGHGLSAKHKFLIQNCLAAGVVLPIMFAYKESFLSFHLPFLGIVSLPHHWWSYLLSFAIATLAIVGTSNSVNLTDGLDGLAAGAMVIACLGMLVVACTNGAPWAFICCVLLATLAGSCLGFLRYNKSPARVFMGDTGSLFLGAMLGMCAVLLRAEFLLLFMGGIFVLESLSVIVQVGSYKLRKKRVFLCAPLHHHYEYKGLSEKAVVRNFLIVELICVVVGIIAVFVD</sequence>
<dbReference type="PROSITE" id="PS01348">
    <property type="entry name" value="MRAY_2"/>
    <property type="match status" value="1"/>
</dbReference>
<evidence type="ECO:0000256" key="13">
    <source>
        <dbReference type="NCBIfam" id="TIGR00445"/>
    </source>
</evidence>
<dbReference type="GO" id="GO:0071555">
    <property type="term" value="P:cell wall organization"/>
    <property type="evidence" value="ECO:0007669"/>
    <property type="project" value="UniProtKB-KW"/>
</dbReference>
<dbReference type="GO" id="GO:0046872">
    <property type="term" value="F:metal ion binding"/>
    <property type="evidence" value="ECO:0007669"/>
    <property type="project" value="UniProtKB-KW"/>
</dbReference>
<keyword evidence="12" id="KW-1003">Cell membrane</keyword>
<evidence type="ECO:0000256" key="5">
    <source>
        <dbReference type="ARBA" id="ARBA00022692"/>
    </source>
</evidence>
<dbReference type="InterPro" id="IPR003524">
    <property type="entry name" value="PNAcMuramoyl-5peptid_Trfase"/>
</dbReference>
<dbReference type="EC" id="2.7.8.13" evidence="12 13"/>
<keyword evidence="12 14" id="KW-0479">Metal-binding</keyword>
<evidence type="ECO:0000313" key="15">
    <source>
        <dbReference type="EMBL" id="AEP35649.1"/>
    </source>
</evidence>
<comment type="cofactor">
    <cofactor evidence="12 14">
        <name>Mg(2+)</name>
        <dbReference type="ChEBI" id="CHEBI:18420"/>
    </cofactor>
</comment>
<keyword evidence="3 12" id="KW-0132">Cell division</keyword>
<dbReference type="GO" id="GO:0051992">
    <property type="term" value="F:UDP-N-acetylmuramoyl-L-alanyl-D-glutamyl-meso-2,6-diaminopimelyl-D-alanyl-D-alanine:undecaprenyl-phosphate transferase activity"/>
    <property type="evidence" value="ECO:0007669"/>
    <property type="project" value="RHEA"/>
</dbReference>
<dbReference type="KEGG" id="cty:CTR_7611"/>
<evidence type="ECO:0000256" key="14">
    <source>
        <dbReference type="PIRSR" id="PIRSR600715-1"/>
    </source>
</evidence>
<feature type="transmembrane region" description="Helical" evidence="12">
    <location>
        <begin position="6"/>
        <end position="26"/>
    </location>
</feature>
<dbReference type="KEGG" id="cra:CTO_0827"/>
<comment type="function">
    <text evidence="12">Catalyzes the initial step of the lipid cycle reactions in the biosynthesis of the cell wall peptidoglycan: transfers peptidoglycan precursor phospho-MurNAc-pentapeptide from UDP-MurNAc-pentapeptide onto the lipid carrier undecaprenyl phosphate, yielding undecaprenyl-pyrophosphoryl-MurNAc-pentapeptide, known as lipid I.</text>
</comment>
<keyword evidence="12" id="KW-0997">Cell inner membrane</keyword>
<keyword evidence="12 14" id="KW-0460">Magnesium</keyword>
<dbReference type="PROSITE" id="PS01347">
    <property type="entry name" value="MRAY_1"/>
    <property type="match status" value="1"/>
</dbReference>
<evidence type="ECO:0000256" key="3">
    <source>
        <dbReference type="ARBA" id="ARBA00022618"/>
    </source>
</evidence>
<evidence type="ECO:0000313" key="16">
    <source>
        <dbReference type="Proteomes" id="UP000009287"/>
    </source>
</evidence>
<accession>H1ZQ22</accession>
<evidence type="ECO:0000256" key="4">
    <source>
        <dbReference type="ARBA" id="ARBA00022679"/>
    </source>
</evidence>
<evidence type="ECO:0000256" key="1">
    <source>
        <dbReference type="ARBA" id="ARBA00004141"/>
    </source>
</evidence>
<protein>
    <recommendedName>
        <fullName evidence="12 13">Phospho-N-acetylmuramoyl-pentapeptide-transferase</fullName>
        <ecNumber evidence="12 13">2.7.8.13</ecNumber>
    </recommendedName>
    <alternativeName>
        <fullName evidence="12">UDP-MurNAc-pentapeptide phosphotransferase</fullName>
    </alternativeName>
</protein>
<comment type="similarity">
    <text evidence="2 12">Belongs to the glycosyltransferase 4 family. MraY subfamily.</text>
</comment>
<keyword evidence="6 12" id="KW-0133">Cell shape</keyword>
<name>G4NPH6_CHLT4</name>
<dbReference type="HAMAP" id="MF_00038">
    <property type="entry name" value="MraY"/>
    <property type="match status" value="1"/>
</dbReference>
<dbReference type="InterPro" id="IPR018480">
    <property type="entry name" value="PNAcMuramoyl-5peptid_Trfase_CS"/>
</dbReference>
<feature type="transmembrane region" description="Helical" evidence="12">
    <location>
        <begin position="314"/>
        <end position="335"/>
    </location>
</feature>
<dbReference type="GO" id="GO:0008963">
    <property type="term" value="F:phospho-N-acetylmuramoyl-pentapeptide-transferase activity"/>
    <property type="evidence" value="ECO:0007669"/>
    <property type="project" value="UniProtKB-UniRule"/>
</dbReference>
<keyword evidence="10 12" id="KW-0131">Cell cycle</keyword>
<reference evidence="15 16" key="1">
    <citation type="journal article" date="2011" name="J. Exp. Med.">
        <title>A live-attenuated chlamydial vaccine protects against trachoma in nonhuman primates.</title>
        <authorList>
            <person name="Kari L."/>
            <person name="Whitmire W.M."/>
            <person name="Olivares-Zavaleta N."/>
            <person name="Goheen M.M."/>
            <person name="Taylor L.D."/>
            <person name="Carlson J.H."/>
            <person name="Sturdevant G.L."/>
            <person name="Lu C."/>
            <person name="Bakios L.E."/>
            <person name="Randall L.B."/>
            <person name="Parnell M.J."/>
            <person name="Zhong G."/>
            <person name="Caldwell H.D."/>
        </authorList>
    </citation>
    <scope>NUCLEOTIDE SEQUENCE [LARGE SCALE GENOMIC DNA]</scope>
    <source>
        <strain evidence="15 16">A2497</strain>
    </source>
</reference>
<dbReference type="GO" id="GO:0005886">
    <property type="term" value="C:plasma membrane"/>
    <property type="evidence" value="ECO:0007669"/>
    <property type="project" value="UniProtKB-SubCell"/>
</dbReference>
<evidence type="ECO:0000256" key="8">
    <source>
        <dbReference type="ARBA" id="ARBA00022989"/>
    </source>
</evidence>
<feature type="binding site" evidence="14">
    <location>
        <position position="180"/>
    </location>
    <ligand>
        <name>Mg(2+)</name>
        <dbReference type="ChEBI" id="CHEBI:18420"/>
    </ligand>
</feature>
<feature type="transmembrane region" description="Helical" evidence="12">
    <location>
        <begin position="266"/>
        <end position="285"/>
    </location>
</feature>
<dbReference type="RefSeq" id="WP_009872137.1">
    <property type="nucleotide sequence ID" value="NC_016798.1"/>
</dbReference>
<keyword evidence="5 12" id="KW-0812">Transmembrane</keyword>
<feature type="transmembrane region" description="Helical" evidence="12">
    <location>
        <begin position="81"/>
        <end position="99"/>
    </location>
</feature>
<accession>G4NPH6</accession>
<keyword evidence="11 12" id="KW-0961">Cell wall biogenesis/degradation</keyword>
<evidence type="ECO:0000256" key="12">
    <source>
        <dbReference type="HAMAP-Rule" id="MF_00038"/>
    </source>
</evidence>
<gene>
    <name evidence="12" type="primary">mraY</name>
    <name evidence="15" type="ordered locus">CTO_0827</name>
</gene>
<evidence type="ECO:0000256" key="7">
    <source>
        <dbReference type="ARBA" id="ARBA00022984"/>
    </source>
</evidence>
<dbReference type="EMBL" id="CP002401">
    <property type="protein sequence ID" value="AEP35649.1"/>
    <property type="molecule type" value="Genomic_DNA"/>
</dbReference>
<feature type="transmembrane region" description="Helical" evidence="12">
    <location>
        <begin position="187"/>
        <end position="204"/>
    </location>
</feature>
<dbReference type="InterPro" id="IPR000715">
    <property type="entry name" value="Glycosyl_transferase_4"/>
</dbReference>
<dbReference type="PATRIC" id="fig|580047.4.peg.837"/>
<dbReference type="CDD" id="cd06852">
    <property type="entry name" value="GT_MraY"/>
    <property type="match status" value="1"/>
</dbReference>
<feature type="transmembrane region" description="Helical" evidence="12">
    <location>
        <begin position="239"/>
        <end position="260"/>
    </location>
</feature>